<accession>A0A6J3BTB1</accession>
<feature type="chain" id="PRO_5047161671" evidence="2">
    <location>
        <begin position="17"/>
        <end position="249"/>
    </location>
</feature>
<evidence type="ECO:0000313" key="4">
    <source>
        <dbReference type="RefSeq" id="XP_031764583.2"/>
    </source>
</evidence>
<keyword evidence="2" id="KW-0732">Signal</keyword>
<reference evidence="4" key="1">
    <citation type="submission" date="2025-08" db="UniProtKB">
        <authorList>
            <consortium name="RefSeq"/>
        </authorList>
    </citation>
    <scope>IDENTIFICATION</scope>
    <source>
        <tissue evidence="4">Whole larvae</tissue>
    </source>
</reference>
<dbReference type="KEGG" id="gmw:113510985"/>
<organism evidence="3 4">
    <name type="scientific">Galleria mellonella</name>
    <name type="common">Greater wax moth</name>
    <dbReference type="NCBI Taxonomy" id="7137"/>
    <lineage>
        <taxon>Eukaryota</taxon>
        <taxon>Metazoa</taxon>
        <taxon>Ecdysozoa</taxon>
        <taxon>Arthropoda</taxon>
        <taxon>Hexapoda</taxon>
        <taxon>Insecta</taxon>
        <taxon>Pterygota</taxon>
        <taxon>Neoptera</taxon>
        <taxon>Endopterygota</taxon>
        <taxon>Lepidoptera</taxon>
        <taxon>Glossata</taxon>
        <taxon>Ditrysia</taxon>
        <taxon>Pyraloidea</taxon>
        <taxon>Pyralidae</taxon>
        <taxon>Galleriinae</taxon>
        <taxon>Galleria</taxon>
    </lineage>
</organism>
<dbReference type="AlphaFoldDB" id="A0A6J3BTB1"/>
<dbReference type="GeneID" id="113510985"/>
<protein>
    <submittedName>
        <fullName evidence="4">Uncharacterized protein LOC113510985</fullName>
    </submittedName>
</protein>
<evidence type="ECO:0000256" key="2">
    <source>
        <dbReference type="SAM" id="SignalP"/>
    </source>
</evidence>
<name>A0A6J3BTB1_GALME</name>
<evidence type="ECO:0000313" key="3">
    <source>
        <dbReference type="Proteomes" id="UP001652740"/>
    </source>
</evidence>
<sequence>MHRWLLPLLVCSTVAPAPQDNSDITYVKIQPLPGDPLPNHSSRESRIQILPLSIGGTTPDNANNQSTKSSEITTKADVRIINDVFKKTITTSNNTDNNDSYPGTNSTGVKSVKPLSDQTIDAAIINKLNRISPDGLAQITISTESLSESNHDKRFARNEDFTTANYDAETTEASESPTVANEARTKPPRYISKLSYFHKTTSSGGSINLLETGGKKRFRSKCRCEKIWNCPKLQITVPRCPNEYFLCCF</sequence>
<dbReference type="RefSeq" id="XP_031764583.2">
    <property type="nucleotide sequence ID" value="XM_031908723.2"/>
</dbReference>
<feature type="signal peptide" evidence="2">
    <location>
        <begin position="1"/>
        <end position="16"/>
    </location>
</feature>
<keyword evidence="3" id="KW-1185">Reference proteome</keyword>
<feature type="compositionally biased region" description="Low complexity" evidence="1">
    <location>
        <begin position="90"/>
        <end position="100"/>
    </location>
</feature>
<dbReference type="Proteomes" id="UP001652740">
    <property type="component" value="Unplaced"/>
</dbReference>
<proteinExistence type="predicted"/>
<evidence type="ECO:0000256" key="1">
    <source>
        <dbReference type="SAM" id="MobiDB-lite"/>
    </source>
</evidence>
<gene>
    <name evidence="4" type="primary">LOC113510985</name>
</gene>
<feature type="region of interest" description="Disordered" evidence="1">
    <location>
        <begin position="90"/>
        <end position="112"/>
    </location>
</feature>
<dbReference type="InParanoid" id="A0A6J3BTB1"/>